<reference evidence="7 8" key="1">
    <citation type="journal article" date="2024" name="BMC Biol.">
        <title>Comparative genomics of Ascetosporea gives new insight into the evolutionary basis for animal parasitism in Rhizaria.</title>
        <authorList>
            <person name="Hiltunen Thoren M."/>
            <person name="Onut-Brannstrom I."/>
            <person name="Alfjorden A."/>
            <person name="Peckova H."/>
            <person name="Swords F."/>
            <person name="Hooper C."/>
            <person name="Holzer A.S."/>
            <person name="Bass D."/>
            <person name="Burki F."/>
        </authorList>
    </citation>
    <scope>NUCLEOTIDE SEQUENCE [LARGE SCALE GENOMIC DNA]</scope>
    <source>
        <strain evidence="7">20-A016</strain>
    </source>
</reference>
<dbReference type="SUPFAM" id="SSF56300">
    <property type="entry name" value="Metallo-dependent phosphatases"/>
    <property type="match status" value="1"/>
</dbReference>
<dbReference type="InterPro" id="IPR029052">
    <property type="entry name" value="Metallo-depent_PP-like"/>
</dbReference>
<dbReference type="Gene3D" id="3.60.21.10">
    <property type="match status" value="1"/>
</dbReference>
<dbReference type="Proteomes" id="UP001439008">
    <property type="component" value="Unassembled WGS sequence"/>
</dbReference>
<evidence type="ECO:0000256" key="4">
    <source>
        <dbReference type="ARBA" id="ARBA00023211"/>
    </source>
</evidence>
<evidence type="ECO:0000256" key="2">
    <source>
        <dbReference type="ARBA" id="ARBA00022723"/>
    </source>
</evidence>
<evidence type="ECO:0000259" key="6">
    <source>
        <dbReference type="SMART" id="SM00156"/>
    </source>
</evidence>
<dbReference type="EC" id="3.1.3.16" evidence="1"/>
<keyword evidence="3 7" id="KW-0378">Hydrolase</keyword>
<feature type="domain" description="Serine/threonine specific protein phosphatases" evidence="6">
    <location>
        <begin position="3"/>
        <end position="158"/>
    </location>
</feature>
<name>A0ABV2ASE2_9EUKA</name>
<evidence type="ECO:0000256" key="3">
    <source>
        <dbReference type="ARBA" id="ARBA00022801"/>
    </source>
</evidence>
<keyword evidence="2" id="KW-0479">Metal-binding</keyword>
<keyword evidence="5" id="KW-1133">Transmembrane helix</keyword>
<dbReference type="EMBL" id="JBDODL010003158">
    <property type="protein sequence ID" value="MES1922591.1"/>
    <property type="molecule type" value="Genomic_DNA"/>
</dbReference>
<evidence type="ECO:0000313" key="7">
    <source>
        <dbReference type="EMBL" id="MES1922591.1"/>
    </source>
</evidence>
<proteinExistence type="predicted"/>
<evidence type="ECO:0000313" key="8">
    <source>
        <dbReference type="Proteomes" id="UP001439008"/>
    </source>
</evidence>
<comment type="caution">
    <text evidence="7">The sequence shown here is derived from an EMBL/GenBank/DDBJ whole genome shotgun (WGS) entry which is preliminary data.</text>
</comment>
<dbReference type="PANTHER" id="PTHR45619">
    <property type="entry name" value="SERINE/THREONINE-PROTEIN PHOSPHATASE PP2A-RELATED"/>
    <property type="match status" value="1"/>
</dbReference>
<dbReference type="Pfam" id="PF00149">
    <property type="entry name" value="Metallophos"/>
    <property type="match status" value="1"/>
</dbReference>
<organism evidence="7 8">
    <name type="scientific">Bonamia ostreae</name>
    <dbReference type="NCBI Taxonomy" id="126728"/>
    <lineage>
        <taxon>Eukaryota</taxon>
        <taxon>Sar</taxon>
        <taxon>Rhizaria</taxon>
        <taxon>Endomyxa</taxon>
        <taxon>Ascetosporea</taxon>
        <taxon>Haplosporida</taxon>
        <taxon>Bonamia</taxon>
    </lineage>
</organism>
<keyword evidence="4" id="KW-0464">Manganese</keyword>
<dbReference type="InterPro" id="IPR006186">
    <property type="entry name" value="Ser/Thr-sp_prot-phosphatase"/>
</dbReference>
<keyword evidence="5" id="KW-0812">Transmembrane</keyword>
<keyword evidence="5" id="KW-0472">Membrane</keyword>
<dbReference type="InterPro" id="IPR047129">
    <property type="entry name" value="PPA2-like"/>
</dbReference>
<evidence type="ECO:0000256" key="5">
    <source>
        <dbReference type="SAM" id="Phobius"/>
    </source>
</evidence>
<evidence type="ECO:0000256" key="1">
    <source>
        <dbReference type="ARBA" id="ARBA00013081"/>
    </source>
</evidence>
<dbReference type="InterPro" id="IPR004843">
    <property type="entry name" value="Calcineurin-like_PHP"/>
</dbReference>
<gene>
    <name evidence="7" type="primary">PPP6C</name>
    <name evidence="7" type="ORF">MHBO_004106</name>
</gene>
<dbReference type="PRINTS" id="PR00114">
    <property type="entry name" value="STPHPHTASE"/>
</dbReference>
<dbReference type="GO" id="GO:0004722">
    <property type="term" value="F:protein serine/threonine phosphatase activity"/>
    <property type="evidence" value="ECO:0007669"/>
    <property type="project" value="UniProtKB-EC"/>
</dbReference>
<accession>A0ABV2ASE2</accession>
<protein>
    <recommendedName>
        <fullName evidence="1">protein-serine/threonine phosphatase</fullName>
        <ecNumber evidence="1">3.1.3.16</ecNumber>
    </recommendedName>
</protein>
<sequence length="168" mass="19679">MSNKQISRFGQFLQIKKNVKLIDGKIFCVHGGHSPKISHIDQIRTITRFREIPVDDEFSDLLWSDPTDLVDYWGVNQRGTGYMFGEKVNKEFNHINNIELTCRSHQLTMDGFKYMFSDFGLLTVWSAPNYCYRCGNAASVVKFDEHLNRVFNIFVIFFNILNIFVIFF</sequence>
<keyword evidence="8" id="KW-1185">Reference proteome</keyword>
<feature type="transmembrane region" description="Helical" evidence="5">
    <location>
        <begin position="150"/>
        <end position="167"/>
    </location>
</feature>
<dbReference type="SMART" id="SM00156">
    <property type="entry name" value="PP2Ac"/>
    <property type="match status" value="1"/>
</dbReference>